<reference evidence="2" key="1">
    <citation type="submission" date="2021-04" db="EMBL/GenBank/DDBJ databases">
        <authorList>
            <consortium name="Molecular Ecology Group"/>
        </authorList>
    </citation>
    <scope>NUCLEOTIDE SEQUENCE</scope>
</reference>
<gene>
    <name evidence="2" type="ORF">CUNI_LOCUS12922</name>
</gene>
<name>A0A8S3ZCS8_9EUPU</name>
<keyword evidence="1" id="KW-0812">Transmembrane</keyword>
<dbReference type="Proteomes" id="UP000678393">
    <property type="component" value="Unassembled WGS sequence"/>
</dbReference>
<dbReference type="EMBL" id="CAJHNH020002668">
    <property type="protein sequence ID" value="CAG5127364.1"/>
    <property type="molecule type" value="Genomic_DNA"/>
</dbReference>
<protein>
    <submittedName>
        <fullName evidence="2">Uncharacterized protein</fullName>
    </submittedName>
</protein>
<keyword evidence="3" id="KW-1185">Reference proteome</keyword>
<comment type="caution">
    <text evidence="2">The sequence shown here is derived from an EMBL/GenBank/DDBJ whole genome shotgun (WGS) entry which is preliminary data.</text>
</comment>
<accession>A0A8S3ZCS8</accession>
<keyword evidence="1" id="KW-1133">Transmembrane helix</keyword>
<keyword evidence="1" id="KW-0472">Membrane</keyword>
<proteinExistence type="predicted"/>
<dbReference type="AlphaFoldDB" id="A0A8S3ZCS8"/>
<evidence type="ECO:0000256" key="1">
    <source>
        <dbReference type="SAM" id="Phobius"/>
    </source>
</evidence>
<dbReference type="InterPro" id="IPR038757">
    <property type="entry name" value="BRAP"/>
</dbReference>
<organism evidence="2 3">
    <name type="scientific">Candidula unifasciata</name>
    <dbReference type="NCBI Taxonomy" id="100452"/>
    <lineage>
        <taxon>Eukaryota</taxon>
        <taxon>Metazoa</taxon>
        <taxon>Spiralia</taxon>
        <taxon>Lophotrochozoa</taxon>
        <taxon>Mollusca</taxon>
        <taxon>Gastropoda</taxon>
        <taxon>Heterobranchia</taxon>
        <taxon>Euthyneura</taxon>
        <taxon>Panpulmonata</taxon>
        <taxon>Eupulmonata</taxon>
        <taxon>Stylommatophora</taxon>
        <taxon>Helicina</taxon>
        <taxon>Helicoidea</taxon>
        <taxon>Geomitridae</taxon>
        <taxon>Candidula</taxon>
    </lineage>
</organism>
<evidence type="ECO:0000313" key="2">
    <source>
        <dbReference type="EMBL" id="CAG5127364.1"/>
    </source>
</evidence>
<sequence>MQSPHSKMTLKEKLDFIDEEIRKLHLCCSLAGYTESEIESFAQPFFKKDVNHLGSAGWTSWKAWKKTAAALVVVMLVLPFVYYPAFRVLCGLTRLGGKQILPLLDWTAIWNEGCLVRNPLYEPMNVTMADCEVCENTEQLARLHNLDSFLLMRLREQHVPFIAEDASVNWKNNSNITLAQLAGMYNRHPLLIDKESCKMQSNVRGVFFDHKILLNKVVTGKIDQFYAHWQNCDMSAAKALRQIYKLPYFLPSAYTPPKEDWVLISSNYSSKILKPLSFTQDIIFLIQLKGENHVYISAIDLCKTVCPVLQATLQQGEVLAVPNGIWNIEYLPSNSSENIAIAVEVSF</sequence>
<feature type="transmembrane region" description="Helical" evidence="1">
    <location>
        <begin position="68"/>
        <end position="86"/>
    </location>
</feature>
<evidence type="ECO:0000313" key="3">
    <source>
        <dbReference type="Proteomes" id="UP000678393"/>
    </source>
</evidence>
<dbReference type="PANTHER" id="PTHR35259">
    <property type="entry name" value="BOMBESIN RECEPTOR-ACTIVATED PROTEIN C6ORF89"/>
    <property type="match status" value="1"/>
</dbReference>
<dbReference type="OrthoDB" id="10059103at2759"/>